<accession>A0A423VZZ0</accession>
<protein>
    <submittedName>
        <fullName evidence="2">Uncharacterized protein</fullName>
    </submittedName>
</protein>
<dbReference type="Proteomes" id="UP000283895">
    <property type="component" value="Unassembled WGS sequence"/>
</dbReference>
<sequence>MTDNRMELTHSMAMDCDETIDLDIATADHTPALVGSSPEYYQLRSGRKIFKSAGNSASQKPGVQGKLKKQGRGVRKKKKREHRKATTATEGKRQQLMQDAIANGSCLFNEAEHKGNPVSTVEHQPEQLQQLTEELVLQALFDQTPGLTFPSHPNSNPLSSEEMNDLVKALQDYQTTLARKGNAIQSPDVGKLVKTFTHDVLSLLSEVKQCPNRFPSGEEVWDSMSHSLKVKGSRGWLRGTVMQKLDEICGVGEAKNLRKAHAFNRAIVVPGRNHQLNLAITYARQQLGDPHYGHSATLRSLVRHFEAARTRYLTSINHAERAMPYAHDDVDMADFSGGTPPLQLKRKHTDSSDEGSGALGDSGGEADVEDNIQVEGELLLGRDRALIRALDLWMELSKQGERRDSVDVDMMSALELVDGI</sequence>
<feature type="region of interest" description="Disordered" evidence="1">
    <location>
        <begin position="334"/>
        <end position="367"/>
    </location>
</feature>
<dbReference type="AlphaFoldDB" id="A0A423VZZ0"/>
<comment type="caution">
    <text evidence="2">The sequence shown here is derived from an EMBL/GenBank/DDBJ whole genome shotgun (WGS) entry which is preliminary data.</text>
</comment>
<evidence type="ECO:0000256" key="1">
    <source>
        <dbReference type="SAM" id="MobiDB-lite"/>
    </source>
</evidence>
<proteinExistence type="predicted"/>
<dbReference type="EMBL" id="LKEA01000032">
    <property type="protein sequence ID" value="ROV96572.1"/>
    <property type="molecule type" value="Genomic_DNA"/>
</dbReference>
<evidence type="ECO:0000313" key="3">
    <source>
        <dbReference type="Proteomes" id="UP000283895"/>
    </source>
</evidence>
<feature type="compositionally biased region" description="Basic residues" evidence="1">
    <location>
        <begin position="66"/>
        <end position="85"/>
    </location>
</feature>
<name>A0A423VZZ0_9PEZI</name>
<reference evidence="2 3" key="1">
    <citation type="submission" date="2015-09" db="EMBL/GenBank/DDBJ databases">
        <title>Host preference determinants of Valsa canker pathogens revealed by comparative genomics.</title>
        <authorList>
            <person name="Yin Z."/>
            <person name="Huang L."/>
        </authorList>
    </citation>
    <scope>NUCLEOTIDE SEQUENCE [LARGE SCALE GENOMIC DNA]</scope>
    <source>
        <strain evidence="2 3">03-1</strain>
    </source>
</reference>
<feature type="region of interest" description="Disordered" evidence="1">
    <location>
        <begin position="52"/>
        <end position="92"/>
    </location>
</feature>
<organism evidence="2 3">
    <name type="scientific">Cytospora schulzeri</name>
    <dbReference type="NCBI Taxonomy" id="448051"/>
    <lineage>
        <taxon>Eukaryota</taxon>
        <taxon>Fungi</taxon>
        <taxon>Dikarya</taxon>
        <taxon>Ascomycota</taxon>
        <taxon>Pezizomycotina</taxon>
        <taxon>Sordariomycetes</taxon>
        <taxon>Sordariomycetidae</taxon>
        <taxon>Diaporthales</taxon>
        <taxon>Cytosporaceae</taxon>
        <taxon>Cytospora</taxon>
    </lineage>
</organism>
<keyword evidence="3" id="KW-1185">Reference proteome</keyword>
<dbReference type="OrthoDB" id="5215464at2759"/>
<gene>
    <name evidence="2" type="ORF">VMCG_07788</name>
</gene>
<evidence type="ECO:0000313" key="2">
    <source>
        <dbReference type="EMBL" id="ROV96572.1"/>
    </source>
</evidence>